<gene>
    <name evidence="1" type="ORF">BTN50_0166</name>
</gene>
<reference evidence="2" key="1">
    <citation type="submission" date="2017-04" db="EMBL/GenBank/DDBJ databases">
        <title>Genome evolution of the luminous symbionts of deep sea anglerfish.</title>
        <authorList>
            <person name="Hendry T.A."/>
        </authorList>
    </citation>
    <scope>NUCLEOTIDE SEQUENCE [LARGE SCALE GENOMIC DNA]</scope>
</reference>
<dbReference type="KEGG" id="elux:BTN50_0166"/>
<keyword evidence="2" id="KW-1185">Reference proteome</keyword>
<name>A0A291B6U0_9GAMM</name>
<proteinExistence type="predicted"/>
<dbReference type="EMBL" id="CP020660">
    <property type="protein sequence ID" value="ATF08707.1"/>
    <property type="molecule type" value="Genomic_DNA"/>
</dbReference>
<dbReference type="AlphaFoldDB" id="A0A291B6U0"/>
<accession>A0A291B6U0</accession>
<protein>
    <recommendedName>
        <fullName evidence="3">Mobile element protein</fullName>
    </recommendedName>
</protein>
<evidence type="ECO:0000313" key="1">
    <source>
        <dbReference type="EMBL" id="ATF08707.1"/>
    </source>
</evidence>
<evidence type="ECO:0008006" key="3">
    <source>
        <dbReference type="Google" id="ProtNLM"/>
    </source>
</evidence>
<dbReference type="Proteomes" id="UP000218160">
    <property type="component" value="Chromosome 1"/>
</dbReference>
<evidence type="ECO:0000313" key="2">
    <source>
        <dbReference type="Proteomes" id="UP000218160"/>
    </source>
</evidence>
<organism evidence="1 2">
    <name type="scientific">Candidatus Enterovibrio altilux</name>
    <dbReference type="NCBI Taxonomy" id="1927128"/>
    <lineage>
        <taxon>Bacteria</taxon>
        <taxon>Pseudomonadati</taxon>
        <taxon>Pseudomonadota</taxon>
        <taxon>Gammaproteobacteria</taxon>
        <taxon>Vibrionales</taxon>
        <taxon>Vibrionaceae</taxon>
        <taxon>Enterovibrio</taxon>
    </lineage>
</organism>
<sequence>MMTALMVKRVFLILLRGLQGFISFVFNLLNYRCHALTIHALQTNQNG</sequence>